<dbReference type="Pfam" id="PF04539">
    <property type="entry name" value="Sigma70_r3"/>
    <property type="match status" value="1"/>
</dbReference>
<dbReference type="RefSeq" id="WP_123608063.1">
    <property type="nucleotide sequence ID" value="NZ_RJVG01000002.1"/>
</dbReference>
<keyword evidence="3" id="KW-1185">Reference proteome</keyword>
<accession>A0A3N1XYN3</accession>
<dbReference type="SUPFAM" id="SSF88659">
    <property type="entry name" value="Sigma3 and sigma4 domains of RNA polymerase sigma factors"/>
    <property type="match status" value="1"/>
</dbReference>
<dbReference type="InterPro" id="IPR036388">
    <property type="entry name" value="WH-like_DNA-bd_sf"/>
</dbReference>
<dbReference type="Proteomes" id="UP000273083">
    <property type="component" value="Unassembled WGS sequence"/>
</dbReference>
<dbReference type="PROSITE" id="PS00715">
    <property type="entry name" value="SIGMA70_1"/>
    <property type="match status" value="1"/>
</dbReference>
<dbReference type="InterPro" id="IPR050239">
    <property type="entry name" value="Sigma-70_RNA_pol_init_factors"/>
</dbReference>
<dbReference type="Pfam" id="PF03979">
    <property type="entry name" value="Sigma70_r1_1"/>
    <property type="match status" value="1"/>
</dbReference>
<dbReference type="GO" id="GO:0003700">
    <property type="term" value="F:DNA-binding transcription factor activity"/>
    <property type="evidence" value="ECO:0007669"/>
    <property type="project" value="InterPro"/>
</dbReference>
<dbReference type="AlphaFoldDB" id="A0A3N1XYN3"/>
<comment type="caution">
    <text evidence="2">The sequence shown here is derived from an EMBL/GenBank/DDBJ whole genome shotgun (WGS) entry which is preliminary data.</text>
</comment>
<dbReference type="InterPro" id="IPR007127">
    <property type="entry name" value="RNA_pol_sigma_70_r1_1"/>
</dbReference>
<gene>
    <name evidence="2" type="ORF">EDD66_1023</name>
</gene>
<dbReference type="EMBL" id="RJVG01000002">
    <property type="protein sequence ID" value="ROR30352.1"/>
    <property type="molecule type" value="Genomic_DNA"/>
</dbReference>
<sequence>MQDRESFLETLDELVNLAETNNRTITMDEIKKAFKDADLGEDKFEPIYAYLAENKITIKNYIPMQEKNTNVEEESKEESAESAYLQMYLDDLDAIPECDASELGNLYEKIKLGEEAAKTRMIEGSLKFVVSISKEYRGKGMIIGDLIQEGNMGLMNAVATLVENDWSNVKEYLEKEIRGSIENAIMEQNSEANVTQEALIKVNRLSKAAKELEDELGRIPDILEMAKYMNVTKEEIEDIIRLSKDVLKADHHH</sequence>
<reference evidence="2 3" key="1">
    <citation type="submission" date="2018-11" db="EMBL/GenBank/DDBJ databases">
        <title>Genomic Encyclopedia of Type Strains, Phase IV (KMG-IV): sequencing the most valuable type-strain genomes for metagenomic binning, comparative biology and taxonomic classification.</title>
        <authorList>
            <person name="Goeker M."/>
        </authorList>
    </citation>
    <scope>NUCLEOTIDE SEQUENCE [LARGE SCALE GENOMIC DNA]</scope>
    <source>
        <strain evidence="2 3">DSM 26537</strain>
    </source>
</reference>
<evidence type="ECO:0000313" key="2">
    <source>
        <dbReference type="EMBL" id="ROR30352.1"/>
    </source>
</evidence>
<protein>
    <submittedName>
        <fullName evidence="2">RNA polymerase primary sigma factor</fullName>
    </submittedName>
</protein>
<dbReference type="SUPFAM" id="SSF88946">
    <property type="entry name" value="Sigma2 domain of RNA polymerase sigma factors"/>
    <property type="match status" value="1"/>
</dbReference>
<organism evidence="2 3">
    <name type="scientific">Mobilisporobacter senegalensis</name>
    <dbReference type="NCBI Taxonomy" id="1329262"/>
    <lineage>
        <taxon>Bacteria</taxon>
        <taxon>Bacillati</taxon>
        <taxon>Bacillota</taxon>
        <taxon>Clostridia</taxon>
        <taxon>Lachnospirales</taxon>
        <taxon>Lachnospiraceae</taxon>
        <taxon>Mobilisporobacter</taxon>
    </lineage>
</organism>
<dbReference type="PANTHER" id="PTHR30603">
    <property type="entry name" value="RNA POLYMERASE SIGMA FACTOR RPO"/>
    <property type="match status" value="1"/>
</dbReference>
<evidence type="ECO:0000259" key="1">
    <source>
        <dbReference type="PROSITE" id="PS00715"/>
    </source>
</evidence>
<dbReference type="InterPro" id="IPR000943">
    <property type="entry name" value="RNA_pol_sigma70"/>
</dbReference>
<dbReference type="PANTHER" id="PTHR30603:SF47">
    <property type="entry name" value="RNA POLYMERASE SIGMA FACTOR SIGD, CHLOROPLASTIC"/>
    <property type="match status" value="1"/>
</dbReference>
<dbReference type="InterPro" id="IPR013325">
    <property type="entry name" value="RNA_pol_sigma_r2"/>
</dbReference>
<feature type="domain" description="RNA polymerase sigma-70" evidence="1">
    <location>
        <begin position="145"/>
        <end position="158"/>
    </location>
</feature>
<dbReference type="InterPro" id="IPR013324">
    <property type="entry name" value="RNA_pol_sigma_r3/r4-like"/>
</dbReference>
<dbReference type="OrthoDB" id="2064505at2"/>
<dbReference type="GO" id="GO:0003677">
    <property type="term" value="F:DNA binding"/>
    <property type="evidence" value="ECO:0007669"/>
    <property type="project" value="InterPro"/>
</dbReference>
<dbReference type="GO" id="GO:0006352">
    <property type="term" value="P:DNA-templated transcription initiation"/>
    <property type="evidence" value="ECO:0007669"/>
    <property type="project" value="InterPro"/>
</dbReference>
<name>A0A3N1XYN3_9FIRM</name>
<evidence type="ECO:0000313" key="3">
    <source>
        <dbReference type="Proteomes" id="UP000273083"/>
    </source>
</evidence>
<dbReference type="InterPro" id="IPR007624">
    <property type="entry name" value="RNA_pol_sigma70_r3"/>
</dbReference>
<dbReference type="Gene3D" id="1.10.601.10">
    <property type="entry name" value="RNA Polymerase Primary Sigma Factor"/>
    <property type="match status" value="1"/>
</dbReference>
<dbReference type="Gene3D" id="1.10.10.10">
    <property type="entry name" value="Winged helix-like DNA-binding domain superfamily/Winged helix DNA-binding domain"/>
    <property type="match status" value="1"/>
</dbReference>
<proteinExistence type="predicted"/>